<organism evidence="2 3">
    <name type="scientific">Burkholderia gladioli</name>
    <name type="common">Pseudomonas marginata</name>
    <name type="synonym">Phytomonas marginata</name>
    <dbReference type="NCBI Taxonomy" id="28095"/>
    <lineage>
        <taxon>Bacteria</taxon>
        <taxon>Pseudomonadati</taxon>
        <taxon>Pseudomonadota</taxon>
        <taxon>Betaproteobacteria</taxon>
        <taxon>Burkholderiales</taxon>
        <taxon>Burkholderiaceae</taxon>
        <taxon>Burkholderia</taxon>
    </lineage>
</organism>
<dbReference type="AlphaFoldDB" id="A0A2A7SBB2"/>
<gene>
    <name evidence="2" type="ORF">CRM94_00275</name>
</gene>
<dbReference type="RefSeq" id="WP_096751848.1">
    <property type="nucleotide sequence ID" value="NZ_CADEPO010000015.1"/>
</dbReference>
<feature type="region of interest" description="Disordered" evidence="1">
    <location>
        <begin position="1"/>
        <end position="32"/>
    </location>
</feature>
<accession>A0A2A7SBB2</accession>
<evidence type="ECO:0000313" key="3">
    <source>
        <dbReference type="Proteomes" id="UP000220629"/>
    </source>
</evidence>
<reference evidence="3" key="1">
    <citation type="submission" date="2017-09" db="EMBL/GenBank/DDBJ databases">
        <title>FDA dAtabase for Regulatory Grade micrObial Sequences (FDA-ARGOS): Supporting development and validation of Infectious Disease Dx tests.</title>
        <authorList>
            <person name="Minogue T."/>
            <person name="Wolcott M."/>
            <person name="Wasieloski L."/>
            <person name="Aguilar W."/>
            <person name="Moore D."/>
            <person name="Tallon L."/>
            <person name="Sadzewicz L."/>
            <person name="Ott S."/>
            <person name="Zhao X."/>
            <person name="Nagaraj S."/>
            <person name="Vavikolanu K."/>
            <person name="Aluvathingal J."/>
            <person name="Nadendla S."/>
            <person name="Sichtig H."/>
        </authorList>
    </citation>
    <scope>NUCLEOTIDE SEQUENCE [LARGE SCALE GENOMIC DNA]</scope>
    <source>
        <strain evidence="3">FDAARGOS_390</strain>
    </source>
</reference>
<dbReference type="Proteomes" id="UP000220629">
    <property type="component" value="Unassembled WGS sequence"/>
</dbReference>
<dbReference type="EMBL" id="PDDY01000001">
    <property type="protein sequence ID" value="PEH40733.1"/>
    <property type="molecule type" value="Genomic_DNA"/>
</dbReference>
<protein>
    <submittedName>
        <fullName evidence="2">Uncharacterized protein</fullName>
    </submittedName>
</protein>
<comment type="caution">
    <text evidence="2">The sequence shown here is derived from an EMBL/GenBank/DDBJ whole genome shotgun (WGS) entry which is preliminary data.</text>
</comment>
<sequence>MHSLPNPMHADSGAAARPYLNPRDGSPPLALPDAGVLVSVRGTTYLVELPAREHGEPSLWRRLAGWRETAPR</sequence>
<evidence type="ECO:0000256" key="1">
    <source>
        <dbReference type="SAM" id="MobiDB-lite"/>
    </source>
</evidence>
<evidence type="ECO:0000313" key="2">
    <source>
        <dbReference type="EMBL" id="PEH40733.1"/>
    </source>
</evidence>
<proteinExistence type="predicted"/>
<name>A0A2A7SBB2_BURGA</name>